<proteinExistence type="predicted"/>
<protein>
    <submittedName>
        <fullName evidence="2">DUF1330 domain-containing protein</fullName>
    </submittedName>
</protein>
<feature type="domain" description="DUF1330" evidence="1">
    <location>
        <begin position="6"/>
        <end position="82"/>
    </location>
</feature>
<dbReference type="Pfam" id="PF07045">
    <property type="entry name" value="DUF1330"/>
    <property type="match status" value="1"/>
</dbReference>
<evidence type="ECO:0000313" key="2">
    <source>
        <dbReference type="EMBL" id="ASP49753.1"/>
    </source>
</evidence>
<dbReference type="RefSeq" id="WP_081154114.1">
    <property type="nucleotide sequence ID" value="NZ_CP020465.1"/>
</dbReference>
<evidence type="ECO:0000259" key="1">
    <source>
        <dbReference type="Pfam" id="PF07045"/>
    </source>
</evidence>
<evidence type="ECO:0000313" key="3">
    <source>
        <dbReference type="Proteomes" id="UP000202259"/>
    </source>
</evidence>
<sequence>MSYERIMGLEVTNDSEYQKYRESMIPILHSFGGSFGFDFKVNEVLKSKTSEPINRVFTIDFPNKEIMDNFFNDPEYLAVKAQYFQSSVKSVTTISMHEKNT</sequence>
<dbReference type="OrthoDB" id="5296554at2"/>
<dbReference type="Gene3D" id="3.30.70.100">
    <property type="match status" value="1"/>
</dbReference>
<organism evidence="2 3">
    <name type="scientific">Cognaticolwellia beringensis</name>
    <dbReference type="NCBI Taxonomy" id="1967665"/>
    <lineage>
        <taxon>Bacteria</taxon>
        <taxon>Pseudomonadati</taxon>
        <taxon>Pseudomonadota</taxon>
        <taxon>Gammaproteobacteria</taxon>
        <taxon>Alteromonadales</taxon>
        <taxon>Colwelliaceae</taxon>
        <taxon>Cognaticolwellia</taxon>
    </lineage>
</organism>
<gene>
    <name evidence="2" type="ORF">B5D82_19445</name>
</gene>
<dbReference type="EMBL" id="CP020465">
    <property type="protein sequence ID" value="ASP49753.1"/>
    <property type="molecule type" value="Genomic_DNA"/>
</dbReference>
<dbReference type="InterPro" id="IPR011008">
    <property type="entry name" value="Dimeric_a/b-barrel"/>
</dbReference>
<dbReference type="Proteomes" id="UP000202259">
    <property type="component" value="Chromosome"/>
</dbReference>
<name>A0A222GDM1_9GAMM</name>
<accession>A0A222GDM1</accession>
<dbReference type="SUPFAM" id="SSF54909">
    <property type="entry name" value="Dimeric alpha+beta barrel"/>
    <property type="match status" value="1"/>
</dbReference>
<dbReference type="AlphaFoldDB" id="A0A222GDM1"/>
<keyword evidence="3" id="KW-1185">Reference proteome</keyword>
<dbReference type="InterPro" id="IPR010753">
    <property type="entry name" value="DUF1330"/>
</dbReference>
<reference evidence="2 3" key="1">
    <citation type="submission" date="2017-08" db="EMBL/GenBank/DDBJ databases">
        <title>Complete genome of Colwellia sp. NB097-1, a psychrophile bacterium ioslated from Bering Sea.</title>
        <authorList>
            <person name="Chen X."/>
        </authorList>
    </citation>
    <scope>NUCLEOTIDE SEQUENCE [LARGE SCALE GENOMIC DNA]</scope>
    <source>
        <strain evidence="2 3">NB097-1</strain>
    </source>
</reference>
<dbReference type="KEGG" id="cber:B5D82_19445"/>